<gene>
    <name evidence="2" type="ORF">ACFQPF_05300</name>
</gene>
<name>A0ABW2NNW3_9BACL</name>
<accession>A0ABW2NNW3</accession>
<reference evidence="3" key="1">
    <citation type="journal article" date="2019" name="Int. J. Syst. Evol. Microbiol.">
        <title>The Global Catalogue of Microorganisms (GCM) 10K type strain sequencing project: providing services to taxonomists for standard genome sequencing and annotation.</title>
        <authorList>
            <consortium name="The Broad Institute Genomics Platform"/>
            <consortium name="The Broad Institute Genome Sequencing Center for Infectious Disease"/>
            <person name="Wu L."/>
            <person name="Ma J."/>
        </authorList>
    </citation>
    <scope>NUCLEOTIDE SEQUENCE [LARGE SCALE GENOMIC DNA]</scope>
    <source>
        <strain evidence="3">NBRC 106396</strain>
    </source>
</reference>
<evidence type="ECO:0000256" key="1">
    <source>
        <dbReference type="SAM" id="MobiDB-lite"/>
    </source>
</evidence>
<organism evidence="2 3">
    <name type="scientific">Fictibacillus iocasae</name>
    <dbReference type="NCBI Taxonomy" id="2715437"/>
    <lineage>
        <taxon>Bacteria</taxon>
        <taxon>Bacillati</taxon>
        <taxon>Bacillota</taxon>
        <taxon>Bacilli</taxon>
        <taxon>Bacillales</taxon>
        <taxon>Fictibacillaceae</taxon>
        <taxon>Fictibacillus</taxon>
    </lineage>
</organism>
<protein>
    <recommendedName>
        <fullName evidence="4">Small, acid-soluble spore protein K</fullName>
    </recommendedName>
</protein>
<evidence type="ECO:0000313" key="2">
    <source>
        <dbReference type="EMBL" id="MFC7371085.1"/>
    </source>
</evidence>
<feature type="compositionally biased region" description="Polar residues" evidence="1">
    <location>
        <begin position="11"/>
        <end position="20"/>
    </location>
</feature>
<proteinExistence type="predicted"/>
<dbReference type="EMBL" id="JBHTCP010000010">
    <property type="protein sequence ID" value="MFC7371085.1"/>
    <property type="molecule type" value="Genomic_DNA"/>
</dbReference>
<dbReference type="RefSeq" id="WP_379747309.1">
    <property type="nucleotide sequence ID" value="NZ_JBHTCP010000010.1"/>
</dbReference>
<dbReference type="Proteomes" id="UP001596549">
    <property type="component" value="Unassembled WGS sequence"/>
</dbReference>
<evidence type="ECO:0000313" key="3">
    <source>
        <dbReference type="Proteomes" id="UP001596549"/>
    </source>
</evidence>
<feature type="region of interest" description="Disordered" evidence="1">
    <location>
        <begin position="1"/>
        <end position="25"/>
    </location>
</feature>
<keyword evidence="3" id="KW-1185">Reference proteome</keyword>
<evidence type="ECO:0008006" key="4">
    <source>
        <dbReference type="Google" id="ProtNLM"/>
    </source>
</evidence>
<comment type="caution">
    <text evidence="2">The sequence shown here is derived from an EMBL/GenBank/DDBJ whole genome shotgun (WGS) entry which is preliminary data.</text>
</comment>
<sequence>MNTIKPVYYDGSQQPAIANSHNERNPVLTEEARKTMSGNPFYTKKQD</sequence>